<dbReference type="InterPro" id="IPR021457">
    <property type="entry name" value="DUF3108"/>
</dbReference>
<evidence type="ECO:0000313" key="3">
    <source>
        <dbReference type="Proteomes" id="UP000439113"/>
    </source>
</evidence>
<dbReference type="Pfam" id="PF11306">
    <property type="entry name" value="DUF3108"/>
    <property type="match status" value="1"/>
</dbReference>
<accession>A0A6N8DN78</accession>
<feature type="chain" id="PRO_5026686703" evidence="1">
    <location>
        <begin position="25"/>
        <end position="266"/>
    </location>
</feature>
<sequence>MSVASSKPLLFGLSLVLIASVAQAENVHARYRVSLIGLPIGAADASSTIDDKHYRVDLNVKLTGVASLISNLRMALASTGAVQGGAPTPQTYATTASNSSETRTLRMALASGAVRQVQYSPFWEEDRSPEHVPLTDAHRRDILDPLSAFLLPVPPNANPVGPSACRARVPVYDGYTRFDVSLSYVETREVREKGYSGPVTVCAARYTPIAGHKTSAKGTQFMAQNRDMEVWLAPVGHTRVVIPYRVSLMTQVGRIVVEASELRASP</sequence>
<dbReference type="EMBL" id="WNKS01000004">
    <property type="protein sequence ID" value="MTV30621.1"/>
    <property type="molecule type" value="Genomic_DNA"/>
</dbReference>
<keyword evidence="1" id="KW-0732">Signal</keyword>
<feature type="signal peptide" evidence="1">
    <location>
        <begin position="1"/>
        <end position="24"/>
    </location>
</feature>
<name>A0A6N8DN78_RHOAC</name>
<dbReference type="OrthoDB" id="7630100at2"/>
<dbReference type="AlphaFoldDB" id="A0A6N8DN78"/>
<dbReference type="RefSeq" id="WP_155445315.1">
    <property type="nucleotide sequence ID" value="NZ_JAOQNR010000005.1"/>
</dbReference>
<proteinExistence type="predicted"/>
<dbReference type="Proteomes" id="UP000439113">
    <property type="component" value="Unassembled WGS sequence"/>
</dbReference>
<reference evidence="2 3" key="1">
    <citation type="submission" date="2019-11" db="EMBL/GenBank/DDBJ databases">
        <title>Whole-genome sequence of a Rhodoblastus acidophilus DSM 142.</title>
        <authorList>
            <person name="Kyndt J.A."/>
            <person name="Meyer T.E."/>
        </authorList>
    </citation>
    <scope>NUCLEOTIDE SEQUENCE [LARGE SCALE GENOMIC DNA]</scope>
    <source>
        <strain evidence="2 3">DSM 142</strain>
    </source>
</reference>
<gene>
    <name evidence="2" type="ORF">GJ654_06395</name>
</gene>
<evidence type="ECO:0000313" key="2">
    <source>
        <dbReference type="EMBL" id="MTV30621.1"/>
    </source>
</evidence>
<organism evidence="2 3">
    <name type="scientific">Rhodoblastus acidophilus</name>
    <name type="common">Rhodopseudomonas acidophila</name>
    <dbReference type="NCBI Taxonomy" id="1074"/>
    <lineage>
        <taxon>Bacteria</taxon>
        <taxon>Pseudomonadati</taxon>
        <taxon>Pseudomonadota</taxon>
        <taxon>Alphaproteobacteria</taxon>
        <taxon>Hyphomicrobiales</taxon>
        <taxon>Rhodoblastaceae</taxon>
        <taxon>Rhodoblastus</taxon>
    </lineage>
</organism>
<protein>
    <submittedName>
        <fullName evidence="2">DUF3108 domain-containing protein</fullName>
    </submittedName>
</protein>
<comment type="caution">
    <text evidence="2">The sequence shown here is derived from an EMBL/GenBank/DDBJ whole genome shotgun (WGS) entry which is preliminary data.</text>
</comment>
<evidence type="ECO:0000256" key="1">
    <source>
        <dbReference type="SAM" id="SignalP"/>
    </source>
</evidence>